<dbReference type="Gene3D" id="1.10.287.820">
    <property type="entry name" value="Acid-sensing ion channel domain"/>
    <property type="match status" value="1"/>
</dbReference>
<keyword evidence="5 12" id="KW-0812">Transmembrane</keyword>
<comment type="similarity">
    <text evidence="2 12">Belongs to the amiloride-sensitive sodium channel (TC 1.A.6) family.</text>
</comment>
<keyword evidence="4 12" id="KW-0894">Sodium channel</keyword>
<accession>A0ABD0Z2U2</accession>
<keyword evidence="11 12" id="KW-0407">Ion channel</keyword>
<evidence type="ECO:0000313" key="14">
    <source>
        <dbReference type="Proteomes" id="UP001558652"/>
    </source>
</evidence>
<keyword evidence="10 12" id="KW-0739">Sodium transport</keyword>
<evidence type="ECO:0000256" key="8">
    <source>
        <dbReference type="ARBA" id="ARBA00023065"/>
    </source>
</evidence>
<protein>
    <submittedName>
        <fullName evidence="13">Uncharacterized protein</fullName>
    </submittedName>
</protein>
<keyword evidence="14" id="KW-1185">Reference proteome</keyword>
<dbReference type="GO" id="GO:0016020">
    <property type="term" value="C:membrane"/>
    <property type="evidence" value="ECO:0007669"/>
    <property type="project" value="UniProtKB-SubCell"/>
</dbReference>
<evidence type="ECO:0000256" key="7">
    <source>
        <dbReference type="ARBA" id="ARBA00023053"/>
    </source>
</evidence>
<evidence type="ECO:0000313" key="13">
    <source>
        <dbReference type="EMBL" id="KAL1130433.1"/>
    </source>
</evidence>
<dbReference type="Pfam" id="PF00858">
    <property type="entry name" value="ASC"/>
    <property type="match status" value="1"/>
</dbReference>
<evidence type="ECO:0000256" key="2">
    <source>
        <dbReference type="ARBA" id="ARBA00007193"/>
    </source>
</evidence>
<evidence type="ECO:0000256" key="6">
    <source>
        <dbReference type="ARBA" id="ARBA00022989"/>
    </source>
</evidence>
<evidence type="ECO:0000256" key="3">
    <source>
        <dbReference type="ARBA" id="ARBA00022448"/>
    </source>
</evidence>
<dbReference type="PANTHER" id="PTHR11690:SF288">
    <property type="entry name" value="AMILORIDE-SENSITIVE NA+ CHANNEL-RELATED"/>
    <property type="match status" value="1"/>
</dbReference>
<keyword evidence="9" id="KW-0472">Membrane</keyword>
<reference evidence="13 14" key="1">
    <citation type="submission" date="2024-07" db="EMBL/GenBank/DDBJ databases">
        <title>Chromosome-level genome assembly of the water stick insect Ranatra chinensis (Heteroptera: Nepidae).</title>
        <authorList>
            <person name="Liu X."/>
        </authorList>
    </citation>
    <scope>NUCLEOTIDE SEQUENCE [LARGE SCALE GENOMIC DNA]</scope>
    <source>
        <strain evidence="13">Cailab_2021Rc</strain>
        <tissue evidence="13">Muscle</tissue>
    </source>
</reference>
<dbReference type="EMBL" id="JBFDAA010000007">
    <property type="protein sequence ID" value="KAL1130433.1"/>
    <property type="molecule type" value="Genomic_DNA"/>
</dbReference>
<proteinExistence type="inferred from homology"/>
<evidence type="ECO:0000256" key="5">
    <source>
        <dbReference type="ARBA" id="ARBA00022692"/>
    </source>
</evidence>
<keyword evidence="8 12" id="KW-0406">Ion transport</keyword>
<evidence type="ECO:0000256" key="11">
    <source>
        <dbReference type="ARBA" id="ARBA00023303"/>
    </source>
</evidence>
<evidence type="ECO:0000256" key="10">
    <source>
        <dbReference type="ARBA" id="ARBA00023201"/>
    </source>
</evidence>
<name>A0ABD0Z2U2_9HEMI</name>
<evidence type="ECO:0000256" key="4">
    <source>
        <dbReference type="ARBA" id="ARBA00022461"/>
    </source>
</evidence>
<dbReference type="InterPro" id="IPR001873">
    <property type="entry name" value="ENaC"/>
</dbReference>
<gene>
    <name evidence="13" type="ORF">AAG570_011681</name>
</gene>
<keyword evidence="6" id="KW-1133">Transmembrane helix</keyword>
<comment type="subcellular location">
    <subcellularLocation>
        <location evidence="1">Membrane</location>
        <topology evidence="1">Multi-pass membrane protein</topology>
    </subcellularLocation>
</comment>
<dbReference type="GO" id="GO:0005272">
    <property type="term" value="F:sodium channel activity"/>
    <property type="evidence" value="ECO:0007669"/>
    <property type="project" value="UniProtKB-KW"/>
</dbReference>
<evidence type="ECO:0000256" key="9">
    <source>
        <dbReference type="ARBA" id="ARBA00023136"/>
    </source>
</evidence>
<dbReference type="AlphaFoldDB" id="A0ABD0Z2U2"/>
<keyword evidence="3 12" id="KW-0813">Transport</keyword>
<sequence>VHNPSEVPGDSHSVSYLDLDRINFVQVRPKVYTVDERLKKWKPKERGCYYQRERRLSHFKIYTQRNCDLECEANATLKKCGCVSKHHPSEYRHLFYFNERSLFVPKWKPNKLEVWIPEYSLPHTRNVD</sequence>
<comment type="caution">
    <text evidence="13">The sequence shown here is derived from an EMBL/GenBank/DDBJ whole genome shotgun (WGS) entry which is preliminary data.</text>
</comment>
<evidence type="ECO:0000256" key="12">
    <source>
        <dbReference type="RuleBase" id="RU000679"/>
    </source>
</evidence>
<dbReference type="PANTHER" id="PTHR11690">
    <property type="entry name" value="AMILORIDE-SENSITIVE SODIUM CHANNEL-RELATED"/>
    <property type="match status" value="1"/>
</dbReference>
<keyword evidence="7" id="KW-0915">Sodium</keyword>
<dbReference type="Proteomes" id="UP001558652">
    <property type="component" value="Unassembled WGS sequence"/>
</dbReference>
<evidence type="ECO:0000256" key="1">
    <source>
        <dbReference type="ARBA" id="ARBA00004141"/>
    </source>
</evidence>
<feature type="non-terminal residue" evidence="13">
    <location>
        <position position="1"/>
    </location>
</feature>
<organism evidence="13 14">
    <name type="scientific">Ranatra chinensis</name>
    <dbReference type="NCBI Taxonomy" id="642074"/>
    <lineage>
        <taxon>Eukaryota</taxon>
        <taxon>Metazoa</taxon>
        <taxon>Ecdysozoa</taxon>
        <taxon>Arthropoda</taxon>
        <taxon>Hexapoda</taxon>
        <taxon>Insecta</taxon>
        <taxon>Pterygota</taxon>
        <taxon>Neoptera</taxon>
        <taxon>Paraneoptera</taxon>
        <taxon>Hemiptera</taxon>
        <taxon>Heteroptera</taxon>
        <taxon>Panheteroptera</taxon>
        <taxon>Nepomorpha</taxon>
        <taxon>Nepidae</taxon>
        <taxon>Ranatrinae</taxon>
        <taxon>Ranatra</taxon>
    </lineage>
</organism>